<sequence>MKNPWMSAWLSAANAWSGAARGKACSEARRAQEAWLAETNRRLVELWFPAALRPQPKPVRARRSRKAR</sequence>
<keyword evidence="2" id="KW-1185">Reference proteome</keyword>
<dbReference type="Proteomes" id="UP000528964">
    <property type="component" value="Unassembled WGS sequence"/>
</dbReference>
<evidence type="ECO:0000313" key="1">
    <source>
        <dbReference type="EMBL" id="MBB3972948.1"/>
    </source>
</evidence>
<proteinExistence type="predicted"/>
<dbReference type="AlphaFoldDB" id="A0A7W6GFA9"/>
<organism evidence="1 2">
    <name type="scientific">Hansschlegelia beijingensis</name>
    <dbReference type="NCBI Taxonomy" id="1133344"/>
    <lineage>
        <taxon>Bacteria</taxon>
        <taxon>Pseudomonadati</taxon>
        <taxon>Pseudomonadota</taxon>
        <taxon>Alphaproteobacteria</taxon>
        <taxon>Hyphomicrobiales</taxon>
        <taxon>Methylopilaceae</taxon>
        <taxon>Hansschlegelia</taxon>
    </lineage>
</organism>
<gene>
    <name evidence="1" type="ORF">GGR24_001605</name>
</gene>
<name>A0A7W6GFA9_9HYPH</name>
<dbReference type="EMBL" id="JACIDR010000002">
    <property type="protein sequence ID" value="MBB3972948.1"/>
    <property type="molecule type" value="Genomic_DNA"/>
</dbReference>
<comment type="caution">
    <text evidence="1">The sequence shown here is derived from an EMBL/GenBank/DDBJ whole genome shotgun (WGS) entry which is preliminary data.</text>
</comment>
<protein>
    <submittedName>
        <fullName evidence="1">Uncharacterized protein</fullName>
    </submittedName>
</protein>
<reference evidence="1 2" key="1">
    <citation type="submission" date="2020-08" db="EMBL/GenBank/DDBJ databases">
        <title>Genomic Encyclopedia of Type Strains, Phase IV (KMG-IV): sequencing the most valuable type-strain genomes for metagenomic binning, comparative biology and taxonomic classification.</title>
        <authorList>
            <person name="Goeker M."/>
        </authorList>
    </citation>
    <scope>NUCLEOTIDE SEQUENCE [LARGE SCALE GENOMIC DNA]</scope>
    <source>
        <strain evidence="1 2">DSM 25481</strain>
    </source>
</reference>
<accession>A0A7W6GFA9</accession>
<dbReference type="RefSeq" id="WP_183394816.1">
    <property type="nucleotide sequence ID" value="NZ_JACIDR010000002.1"/>
</dbReference>
<evidence type="ECO:0000313" key="2">
    <source>
        <dbReference type="Proteomes" id="UP000528964"/>
    </source>
</evidence>